<comment type="caution">
    <text evidence="4">The sequence shown here is derived from an EMBL/GenBank/DDBJ whole genome shotgun (WGS) entry which is preliminary data.</text>
</comment>
<comment type="similarity">
    <text evidence="1">Belongs to the short-chain dehydrogenases/reductases (SDR) family.</text>
</comment>
<dbReference type="PANTHER" id="PTHR43490">
    <property type="entry name" value="(+)-NEOMENTHOL DEHYDROGENASE"/>
    <property type="match status" value="1"/>
</dbReference>
<evidence type="ECO:0000313" key="4">
    <source>
        <dbReference type="EMBL" id="GAA2733513.1"/>
    </source>
</evidence>
<keyword evidence="2" id="KW-0521">NADP</keyword>
<keyword evidence="3" id="KW-0560">Oxidoreductase</keyword>
<dbReference type="InterPro" id="IPR036291">
    <property type="entry name" value="NAD(P)-bd_dom_sf"/>
</dbReference>
<dbReference type="EMBL" id="BAAARN010000001">
    <property type="protein sequence ID" value="GAA2733513.1"/>
    <property type="molecule type" value="Genomic_DNA"/>
</dbReference>
<dbReference type="RefSeq" id="WP_344191156.1">
    <property type="nucleotide sequence ID" value="NZ_BAAARN010000001.1"/>
</dbReference>
<dbReference type="SUPFAM" id="SSF51735">
    <property type="entry name" value="NAD(P)-binding Rossmann-fold domains"/>
    <property type="match status" value="1"/>
</dbReference>
<evidence type="ECO:0000313" key="5">
    <source>
        <dbReference type="Proteomes" id="UP001501326"/>
    </source>
</evidence>
<evidence type="ECO:0000256" key="2">
    <source>
        <dbReference type="ARBA" id="ARBA00022857"/>
    </source>
</evidence>
<dbReference type="Pfam" id="PF00106">
    <property type="entry name" value="adh_short"/>
    <property type="match status" value="1"/>
</dbReference>
<evidence type="ECO:0000256" key="1">
    <source>
        <dbReference type="ARBA" id="ARBA00006484"/>
    </source>
</evidence>
<evidence type="ECO:0000256" key="3">
    <source>
        <dbReference type="ARBA" id="ARBA00023002"/>
    </source>
</evidence>
<dbReference type="PRINTS" id="PR00081">
    <property type="entry name" value="GDHRDH"/>
</dbReference>
<gene>
    <name evidence="4" type="ORF">GCM10009867_11630</name>
</gene>
<proteinExistence type="inferred from homology"/>
<dbReference type="Proteomes" id="UP001501326">
    <property type="component" value="Unassembled WGS sequence"/>
</dbReference>
<dbReference type="InterPro" id="IPR002347">
    <property type="entry name" value="SDR_fam"/>
</dbReference>
<reference evidence="4 5" key="1">
    <citation type="journal article" date="2019" name="Int. J. Syst. Evol. Microbiol.">
        <title>The Global Catalogue of Microorganisms (GCM) 10K type strain sequencing project: providing services to taxonomists for standard genome sequencing and annotation.</title>
        <authorList>
            <consortium name="The Broad Institute Genomics Platform"/>
            <consortium name="The Broad Institute Genome Sequencing Center for Infectious Disease"/>
            <person name="Wu L."/>
            <person name="Ma J."/>
        </authorList>
    </citation>
    <scope>NUCLEOTIDE SEQUENCE [LARGE SCALE GENOMIC DNA]</scope>
    <source>
        <strain evidence="4 5">JCM 16378</strain>
    </source>
</reference>
<name>A0ABN3UIV8_9MICO</name>
<sequence>MNTTPTPVALVTGVDTGLGLEVARQLSLTGAVVLVAARTAEAAKDAVVDLPALEPLGVDLDVTDDESVHAAVAAVVASRARLDILVNTTAHSRPGDREPTEREPWAGTVTGADLEQARQLLDVALFGAWRLTRAFLPLLLRSDHPRVVNVGSGAGSHGDPVLGLGARAGADAAYGIGAAALNALTSLLAAELATGGILVNTVCPDSPSAGGERTAAASAPGVVWAATLPDDGPTGGFFRDGATLPW</sequence>
<protein>
    <submittedName>
        <fullName evidence="4">SDR family oxidoreductase</fullName>
    </submittedName>
</protein>
<dbReference type="Gene3D" id="3.40.50.720">
    <property type="entry name" value="NAD(P)-binding Rossmann-like Domain"/>
    <property type="match status" value="1"/>
</dbReference>
<dbReference type="PANTHER" id="PTHR43490:SF99">
    <property type="entry name" value="SHORT-CHAIN DEHYDROGENASE_REDUCTASE"/>
    <property type="match status" value="1"/>
</dbReference>
<organism evidence="4 5">
    <name type="scientific">Pedococcus aerophilus</name>
    <dbReference type="NCBI Taxonomy" id="436356"/>
    <lineage>
        <taxon>Bacteria</taxon>
        <taxon>Bacillati</taxon>
        <taxon>Actinomycetota</taxon>
        <taxon>Actinomycetes</taxon>
        <taxon>Micrococcales</taxon>
        <taxon>Intrasporangiaceae</taxon>
        <taxon>Pedococcus</taxon>
    </lineage>
</organism>
<accession>A0ABN3UIV8</accession>
<keyword evidence="5" id="KW-1185">Reference proteome</keyword>